<evidence type="ECO:0008006" key="3">
    <source>
        <dbReference type="Google" id="ProtNLM"/>
    </source>
</evidence>
<dbReference type="EMBL" id="CU466930">
    <property type="protein sequence ID" value="CAO80923.1"/>
    <property type="molecule type" value="Genomic_DNA"/>
</dbReference>
<dbReference type="eggNOG" id="COG1527">
    <property type="taxonomic scope" value="Bacteria"/>
</dbReference>
<organism evidence="1 2">
    <name type="scientific">Cloacimonas acidaminovorans (strain Evry)</name>
    <dbReference type="NCBI Taxonomy" id="459349"/>
    <lineage>
        <taxon>Bacteria</taxon>
        <taxon>Pseudomonadati</taxon>
        <taxon>Candidatus Cloacimonadota</taxon>
        <taxon>Candidatus Cloacimonadia</taxon>
        <taxon>Candidatus Cloacimonadales</taxon>
        <taxon>Candidatus Cloacimonadaceae</taxon>
        <taxon>Candidatus Cloacimonas</taxon>
    </lineage>
</organism>
<dbReference type="KEGG" id="caci:CLOAM1051"/>
<dbReference type="RefSeq" id="WP_015424781.1">
    <property type="nucleotide sequence ID" value="NC_020449.1"/>
</dbReference>
<evidence type="ECO:0000313" key="2">
    <source>
        <dbReference type="Proteomes" id="UP000002019"/>
    </source>
</evidence>
<gene>
    <name evidence="1" type="ordered locus">CLOAM1051</name>
</gene>
<evidence type="ECO:0000313" key="1">
    <source>
        <dbReference type="EMBL" id="CAO80923.1"/>
    </source>
</evidence>
<dbReference type="HOGENOM" id="CLU_086905_0_0_0"/>
<proteinExistence type="predicted"/>
<sequence length="295" mass="35108">MKQEYYYFVSGLPNINIDDTKLPWTPEEFLAEAKTQVSENDYHLLEILHLPMDLDNLLRVLYKTNKERNMEGLYDDAFWEEYLAFLRNVIDNPEFKTPIEFAALPNFIKEIVLNALKQEEMQPLPQTELALLKKFYAWTAKSPNDFIRNWFAFDAHIRNILTAINGRKFNLPYAQYLVGEGETTEKLSKSHTADFGLGKEDELYNALTRIYEQNNILYRERGYDILRWRWIDDYNFFNYFNIDRILGYYCQLRILTRWIKSSPELGKEVFNSILSDLNNSFSFPADFNIKSTQRK</sequence>
<dbReference type="Pfam" id="PF10962">
    <property type="entry name" value="DUF2764"/>
    <property type="match status" value="1"/>
</dbReference>
<protein>
    <recommendedName>
        <fullName evidence="3">DUF2764 family protein</fullName>
    </recommendedName>
</protein>
<keyword evidence="2" id="KW-1185">Reference proteome</keyword>
<reference evidence="1 2" key="1">
    <citation type="journal article" date="2008" name="J. Bacteriol.">
        <title>'Candidatus Cloacamonas acidaminovorans': genome sequence reconstruction provides a first glimpse of a new bacterial division.</title>
        <authorList>
            <person name="Pelletier E."/>
            <person name="Kreimeyer A."/>
            <person name="Bocs S."/>
            <person name="Rouy Z."/>
            <person name="Gyapay G."/>
            <person name="Chouari R."/>
            <person name="Riviere D."/>
            <person name="Ganesan A."/>
            <person name="Daegelen P."/>
            <person name="Sghir A."/>
            <person name="Cohen G.N."/>
            <person name="Medigue C."/>
            <person name="Weissenbach J."/>
            <person name="Le Paslier D."/>
        </authorList>
    </citation>
    <scope>NUCLEOTIDE SEQUENCE [LARGE SCALE GENOMIC DNA]</scope>
    <source>
        <strain evidence="2">Evry</strain>
    </source>
</reference>
<dbReference type="AlphaFoldDB" id="B0VHV2"/>
<dbReference type="InterPro" id="IPR024492">
    <property type="entry name" value="DUF2764"/>
</dbReference>
<dbReference type="OrthoDB" id="9813754at2"/>
<dbReference type="STRING" id="459349.CLOAM1051"/>
<name>B0VHV2_CLOAI</name>
<dbReference type="Proteomes" id="UP000002019">
    <property type="component" value="Chromosome"/>
</dbReference>
<accession>B0VHV2</accession>